<dbReference type="AlphaFoldDB" id="A0A915JE93"/>
<keyword evidence="1" id="KW-1185">Reference proteome</keyword>
<reference evidence="2" key="1">
    <citation type="submission" date="2022-11" db="UniProtKB">
        <authorList>
            <consortium name="WormBaseParasite"/>
        </authorList>
    </citation>
    <scope>IDENTIFICATION</scope>
</reference>
<name>A0A915JE93_ROMCU</name>
<evidence type="ECO:0000313" key="1">
    <source>
        <dbReference type="Proteomes" id="UP000887565"/>
    </source>
</evidence>
<proteinExistence type="predicted"/>
<organism evidence="1 2">
    <name type="scientific">Romanomermis culicivorax</name>
    <name type="common">Nematode worm</name>
    <dbReference type="NCBI Taxonomy" id="13658"/>
    <lineage>
        <taxon>Eukaryota</taxon>
        <taxon>Metazoa</taxon>
        <taxon>Ecdysozoa</taxon>
        <taxon>Nematoda</taxon>
        <taxon>Enoplea</taxon>
        <taxon>Dorylaimia</taxon>
        <taxon>Mermithida</taxon>
        <taxon>Mermithoidea</taxon>
        <taxon>Mermithidae</taxon>
        <taxon>Romanomermis</taxon>
    </lineage>
</organism>
<accession>A0A915JE93</accession>
<evidence type="ECO:0000313" key="2">
    <source>
        <dbReference type="WBParaSite" id="nRc.2.0.1.t24492-RA"/>
    </source>
</evidence>
<protein>
    <submittedName>
        <fullName evidence="2">Uncharacterized protein</fullName>
    </submittedName>
</protein>
<dbReference type="WBParaSite" id="nRc.2.0.1.t24492-RA">
    <property type="protein sequence ID" value="nRc.2.0.1.t24492-RA"/>
    <property type="gene ID" value="nRc.2.0.1.g24492"/>
</dbReference>
<dbReference type="Proteomes" id="UP000887565">
    <property type="component" value="Unplaced"/>
</dbReference>
<sequence>MANGVLLYAALHCKQRWPKAVSVPLDPWWFKIDGAFDQQARQRAVTDMAPTRSSRHLSLSAVHGMITATAMVEIFV</sequence>